<keyword evidence="1" id="KW-0863">Zinc-finger</keyword>
<name>A0A168J8B6_MUCCL</name>
<comment type="caution">
    <text evidence="4">The sequence shown here is derived from an EMBL/GenBank/DDBJ whole genome shotgun (WGS) entry which is preliminary data.</text>
</comment>
<dbReference type="AlphaFoldDB" id="A0A168J8B6"/>
<dbReference type="InterPro" id="IPR001878">
    <property type="entry name" value="Znf_CCHC"/>
</dbReference>
<dbReference type="PROSITE" id="PS50158">
    <property type="entry name" value="ZF_CCHC"/>
    <property type="match status" value="1"/>
</dbReference>
<dbReference type="EMBL" id="AMYB01000006">
    <property type="protein sequence ID" value="OAD00873.1"/>
    <property type="molecule type" value="Genomic_DNA"/>
</dbReference>
<keyword evidence="5" id="KW-1185">Reference proteome</keyword>
<dbReference type="GO" id="GO:0003676">
    <property type="term" value="F:nucleic acid binding"/>
    <property type="evidence" value="ECO:0007669"/>
    <property type="project" value="InterPro"/>
</dbReference>
<evidence type="ECO:0000313" key="5">
    <source>
        <dbReference type="Proteomes" id="UP000077051"/>
    </source>
</evidence>
<evidence type="ECO:0000256" key="1">
    <source>
        <dbReference type="PROSITE-ProRule" id="PRU00047"/>
    </source>
</evidence>
<gene>
    <name evidence="4" type="ORF">MUCCIDRAFT_112291</name>
</gene>
<feature type="compositionally biased region" description="Basic and acidic residues" evidence="2">
    <location>
        <begin position="50"/>
        <end position="67"/>
    </location>
</feature>
<evidence type="ECO:0000313" key="4">
    <source>
        <dbReference type="EMBL" id="OAD00873.1"/>
    </source>
</evidence>
<organism evidence="4 5">
    <name type="scientific">Mucor lusitanicus CBS 277.49</name>
    <dbReference type="NCBI Taxonomy" id="747725"/>
    <lineage>
        <taxon>Eukaryota</taxon>
        <taxon>Fungi</taxon>
        <taxon>Fungi incertae sedis</taxon>
        <taxon>Mucoromycota</taxon>
        <taxon>Mucoromycotina</taxon>
        <taxon>Mucoromycetes</taxon>
        <taxon>Mucorales</taxon>
        <taxon>Mucorineae</taxon>
        <taxon>Mucoraceae</taxon>
        <taxon>Mucor</taxon>
    </lineage>
</organism>
<dbReference type="GO" id="GO:0008270">
    <property type="term" value="F:zinc ion binding"/>
    <property type="evidence" value="ECO:0007669"/>
    <property type="project" value="UniProtKB-KW"/>
</dbReference>
<dbReference type="VEuPathDB" id="FungiDB:MUCCIDRAFT_112291"/>
<keyword evidence="1" id="KW-0479">Metal-binding</keyword>
<feature type="compositionally biased region" description="Polar residues" evidence="2">
    <location>
        <begin position="73"/>
        <end position="86"/>
    </location>
</feature>
<evidence type="ECO:0000256" key="2">
    <source>
        <dbReference type="SAM" id="MobiDB-lite"/>
    </source>
</evidence>
<proteinExistence type="predicted"/>
<sequence length="152" mass="17322">MIPPVRAAAPAVHHHTATFSCITSFYPRNKFECHKSMSRIICYNCNDSGHRQDTCTKPKKGSQDRQFKKPRKTPSTTHPQKQSNPNEYHPRLLVIWRRVSPPHLLNLRHQHSIHLNPPKSTKTIKDKPQIASSATAPTFSGMHLPSDDDDDD</sequence>
<accession>A0A168J8B6</accession>
<dbReference type="Proteomes" id="UP000077051">
    <property type="component" value="Unassembled WGS sequence"/>
</dbReference>
<feature type="region of interest" description="Disordered" evidence="2">
    <location>
        <begin position="50"/>
        <end position="89"/>
    </location>
</feature>
<dbReference type="InterPro" id="IPR036875">
    <property type="entry name" value="Znf_CCHC_sf"/>
</dbReference>
<dbReference type="SUPFAM" id="SSF57756">
    <property type="entry name" value="Retrovirus zinc finger-like domains"/>
    <property type="match status" value="1"/>
</dbReference>
<protein>
    <submittedName>
        <fullName evidence="4">CCHC-type zinc finger transcription factor</fullName>
    </submittedName>
</protein>
<reference evidence="4 5" key="1">
    <citation type="submission" date="2015-06" db="EMBL/GenBank/DDBJ databases">
        <title>Expansion of signal transduction pathways in fungi by whole-genome duplication.</title>
        <authorList>
            <consortium name="DOE Joint Genome Institute"/>
            <person name="Corrochano L.M."/>
            <person name="Kuo A."/>
            <person name="Marcet-Houben M."/>
            <person name="Polaino S."/>
            <person name="Salamov A."/>
            <person name="Villalobos J.M."/>
            <person name="Alvarez M.I."/>
            <person name="Avalos J."/>
            <person name="Benito E.P."/>
            <person name="Benoit I."/>
            <person name="Burger G."/>
            <person name="Camino L.P."/>
            <person name="Canovas D."/>
            <person name="Cerda-Olmedo E."/>
            <person name="Cheng J.-F."/>
            <person name="Dominguez A."/>
            <person name="Elias M."/>
            <person name="Eslava A.P."/>
            <person name="Glaser F."/>
            <person name="Grimwood J."/>
            <person name="Gutierrez G."/>
            <person name="Heitman J."/>
            <person name="Henrissat B."/>
            <person name="Iturriaga E.A."/>
            <person name="Lang B.F."/>
            <person name="Lavin J.L."/>
            <person name="Lee S."/>
            <person name="Li W."/>
            <person name="Lindquist E."/>
            <person name="Lopez-Garcia S."/>
            <person name="Luque E.M."/>
            <person name="Marcos A.T."/>
            <person name="Martin J."/>
            <person name="Mccluskey K."/>
            <person name="Medina H.R."/>
            <person name="Miralles-Duran A."/>
            <person name="Miyazaki A."/>
            <person name="Munoz-Torres E."/>
            <person name="Oguiza J.A."/>
            <person name="Ohm R."/>
            <person name="Olmedo M."/>
            <person name="Orejas M."/>
            <person name="Ortiz-Castellanos L."/>
            <person name="Pisabarro A.G."/>
            <person name="Rodriguez-Romero J."/>
            <person name="Ruiz-Herrera J."/>
            <person name="Ruiz-Vazquez R."/>
            <person name="Sanz C."/>
            <person name="Schackwitz W."/>
            <person name="Schmutz J."/>
            <person name="Shahriari M."/>
            <person name="Shelest E."/>
            <person name="Silva-Franco F."/>
            <person name="Soanes D."/>
            <person name="Syed K."/>
            <person name="Tagua V.G."/>
            <person name="Talbot N.J."/>
            <person name="Thon M."/>
            <person name="De Vries R.P."/>
            <person name="Wiebenga A."/>
            <person name="Yadav J.S."/>
            <person name="Braun E.L."/>
            <person name="Baker S."/>
            <person name="Garre V."/>
            <person name="Horwitz B."/>
            <person name="Torres-Martinez S."/>
            <person name="Idnurm A."/>
            <person name="Herrera-Estrella A."/>
            <person name="Gabaldon T."/>
            <person name="Grigoriev I.V."/>
        </authorList>
    </citation>
    <scope>NUCLEOTIDE SEQUENCE [LARGE SCALE GENOMIC DNA]</scope>
    <source>
        <strain evidence="4 5">CBS 277.49</strain>
    </source>
</reference>
<dbReference type="PROSITE" id="PS51257">
    <property type="entry name" value="PROKAR_LIPOPROTEIN"/>
    <property type="match status" value="1"/>
</dbReference>
<feature type="domain" description="CCHC-type" evidence="3">
    <location>
        <begin position="42"/>
        <end position="57"/>
    </location>
</feature>
<dbReference type="OrthoDB" id="2283392at2759"/>
<keyword evidence="1" id="KW-0862">Zinc</keyword>
<feature type="region of interest" description="Disordered" evidence="2">
    <location>
        <begin position="110"/>
        <end position="152"/>
    </location>
</feature>
<evidence type="ECO:0000259" key="3">
    <source>
        <dbReference type="PROSITE" id="PS50158"/>
    </source>
</evidence>